<comment type="caution">
    <text evidence="2">The sequence shown here is derived from an EMBL/GenBank/DDBJ whole genome shotgun (WGS) entry which is preliminary data.</text>
</comment>
<dbReference type="EMBL" id="VFPV01000003">
    <property type="protein sequence ID" value="TQN01128.1"/>
    <property type="molecule type" value="Genomic_DNA"/>
</dbReference>
<keyword evidence="1" id="KW-0472">Membrane</keyword>
<feature type="transmembrane region" description="Helical" evidence="1">
    <location>
        <begin position="280"/>
        <end position="297"/>
    </location>
</feature>
<feature type="transmembrane region" description="Helical" evidence="1">
    <location>
        <begin position="68"/>
        <end position="89"/>
    </location>
</feature>
<proteinExistence type="predicted"/>
<dbReference type="RefSeq" id="WP_067513568.1">
    <property type="nucleotide sequence ID" value="NZ_VFPV01000003.1"/>
</dbReference>
<organism evidence="2 3">
    <name type="scientific">Acidovorax temperans</name>
    <dbReference type="NCBI Taxonomy" id="80878"/>
    <lineage>
        <taxon>Bacteria</taxon>
        <taxon>Pseudomonadati</taxon>
        <taxon>Pseudomonadota</taxon>
        <taxon>Betaproteobacteria</taxon>
        <taxon>Burkholderiales</taxon>
        <taxon>Comamonadaceae</taxon>
        <taxon>Acidovorax</taxon>
    </lineage>
</organism>
<evidence type="ECO:0000313" key="3">
    <source>
        <dbReference type="Proteomes" id="UP000316993"/>
    </source>
</evidence>
<protein>
    <recommendedName>
        <fullName evidence="4">DUF3592 domain-containing protein</fullName>
    </recommendedName>
</protein>
<keyword evidence="1" id="KW-0812">Transmembrane</keyword>
<accession>A0A543L1C4</accession>
<name>A0A543L1C4_9BURK</name>
<dbReference type="Proteomes" id="UP000316993">
    <property type="component" value="Unassembled WGS sequence"/>
</dbReference>
<evidence type="ECO:0008006" key="4">
    <source>
        <dbReference type="Google" id="ProtNLM"/>
    </source>
</evidence>
<dbReference type="AlphaFoldDB" id="A0A543L1C4"/>
<sequence length="421" mass="46017">MGSSAENGTVHAPQGQPWLTRKAWAGNRIRSHKRWEVIILWGFAVVWSALSMPLAYVQIPKALARGETLVACIIGVMLVVAVGLLIGAIRTTRDARRFGDVALQLDPFPGSIGGHFGATTVLPVAYRPGLLFAATLACLHHSTRRTTDADNDNNTEVRENVLWQSEGMAQVRPQGDGIALSFRLDVPAGLPESEPAHGDHHAWRLTLESRSDPPLAFVRHFDVPVYATGEASQRLVADAVQHPAAVQSRKARLDEVVHLRRTPGGVDLYLPYGRTWQKNLVWLVFGVTFGGFGLLAGRLGAPLLFPLVFGGVGGAFTVWAFFALGNSLKVQFSPQGLRTDRRLLGFMLAWHQVPRRDLQGLQLVQSYTSQSGSRHTVWYRIRVALKSGKTITVADSLRGEAVAEQMLQQLAQATGLPVRAD</sequence>
<reference evidence="2 3" key="1">
    <citation type="submission" date="2019-06" db="EMBL/GenBank/DDBJ databases">
        <title>Genomic Encyclopedia of Archaeal and Bacterial Type Strains, Phase II (KMG-II): from individual species to whole genera.</title>
        <authorList>
            <person name="Goeker M."/>
        </authorList>
    </citation>
    <scope>NUCLEOTIDE SEQUENCE [LARGE SCALE GENOMIC DNA]</scope>
    <source>
        <strain evidence="2 3">DSM 7270</strain>
    </source>
</reference>
<keyword evidence="1" id="KW-1133">Transmembrane helix</keyword>
<evidence type="ECO:0000256" key="1">
    <source>
        <dbReference type="SAM" id="Phobius"/>
    </source>
</evidence>
<feature type="transmembrane region" description="Helical" evidence="1">
    <location>
        <begin position="37"/>
        <end position="56"/>
    </location>
</feature>
<gene>
    <name evidence="2" type="ORF">BDD18_3073</name>
</gene>
<evidence type="ECO:0000313" key="2">
    <source>
        <dbReference type="EMBL" id="TQN01128.1"/>
    </source>
</evidence>
<feature type="transmembrane region" description="Helical" evidence="1">
    <location>
        <begin position="303"/>
        <end position="324"/>
    </location>
</feature>